<dbReference type="SUPFAM" id="SSF56601">
    <property type="entry name" value="beta-lactamase/transpeptidase-like"/>
    <property type="match status" value="1"/>
</dbReference>
<evidence type="ECO:0000256" key="4">
    <source>
        <dbReference type="ARBA" id="ARBA00012448"/>
    </source>
</evidence>
<comment type="pathway">
    <text evidence="2">Cell wall biogenesis; peptidoglycan biosynthesis.</text>
</comment>
<dbReference type="PANTHER" id="PTHR30627:SF25">
    <property type="entry name" value="PENICILLIN-BINDING PROTEIN 3"/>
    <property type="match status" value="1"/>
</dbReference>
<evidence type="ECO:0000256" key="6">
    <source>
        <dbReference type="ARBA" id="ARBA00034000"/>
    </source>
</evidence>
<evidence type="ECO:0000256" key="5">
    <source>
        <dbReference type="ARBA" id="ARBA00023136"/>
    </source>
</evidence>
<evidence type="ECO:0000259" key="8">
    <source>
        <dbReference type="Pfam" id="PF03717"/>
    </source>
</evidence>
<dbReference type="PANTHER" id="PTHR30627">
    <property type="entry name" value="PEPTIDOGLYCAN D,D-TRANSPEPTIDASE"/>
    <property type="match status" value="1"/>
</dbReference>
<comment type="subcellular location">
    <subcellularLocation>
        <location evidence="1">Membrane</location>
    </subcellularLocation>
</comment>
<dbReference type="EMBL" id="JAWDIP010000003">
    <property type="protein sequence ID" value="MDY0394474.1"/>
    <property type="molecule type" value="Genomic_DNA"/>
</dbReference>
<dbReference type="Proteomes" id="UP001281447">
    <property type="component" value="Unassembled WGS sequence"/>
</dbReference>
<gene>
    <name evidence="9" type="ORF">RWE15_08470</name>
</gene>
<feature type="domain" description="Penicillin-binding protein dimerisation" evidence="8">
    <location>
        <begin position="38"/>
        <end position="123"/>
    </location>
</feature>
<dbReference type="InterPro" id="IPR036138">
    <property type="entry name" value="PBP_dimer_sf"/>
</dbReference>
<dbReference type="Gene3D" id="3.90.1310.10">
    <property type="entry name" value="Penicillin-binding protein 2a (Domain 2)"/>
    <property type="match status" value="1"/>
</dbReference>
<comment type="caution">
    <text evidence="9">The sequence shown here is derived from an EMBL/GenBank/DDBJ whole genome shotgun (WGS) entry which is preliminary data.</text>
</comment>
<protein>
    <recommendedName>
        <fullName evidence="4">serine-type D-Ala-D-Ala carboxypeptidase</fullName>
        <ecNumber evidence="4">3.4.16.4</ecNumber>
    </recommendedName>
</protein>
<dbReference type="Pfam" id="PF00905">
    <property type="entry name" value="Transpeptidase"/>
    <property type="match status" value="1"/>
</dbReference>
<evidence type="ECO:0000256" key="1">
    <source>
        <dbReference type="ARBA" id="ARBA00004370"/>
    </source>
</evidence>
<comment type="catalytic activity">
    <reaction evidence="6">
        <text>Preferential cleavage: (Ac)2-L-Lys-D-Ala-|-D-Ala. Also transpeptidation of peptidyl-alanyl moieties that are N-acyl substituents of D-alanine.</text>
        <dbReference type="EC" id="3.4.16.4"/>
    </reaction>
</comment>
<evidence type="ECO:0000313" key="9">
    <source>
        <dbReference type="EMBL" id="MDY0394474.1"/>
    </source>
</evidence>
<evidence type="ECO:0000259" key="7">
    <source>
        <dbReference type="Pfam" id="PF00905"/>
    </source>
</evidence>
<organism evidence="9 10">
    <name type="scientific">Tigheibacillus halophilus</name>
    <dbReference type="NCBI Taxonomy" id="361280"/>
    <lineage>
        <taxon>Bacteria</taxon>
        <taxon>Bacillati</taxon>
        <taxon>Bacillota</taxon>
        <taxon>Bacilli</taxon>
        <taxon>Bacillales</taxon>
        <taxon>Bacillaceae</taxon>
        <taxon>Tigheibacillus</taxon>
    </lineage>
</organism>
<keyword evidence="5" id="KW-0472">Membrane</keyword>
<dbReference type="Pfam" id="PF03717">
    <property type="entry name" value="PBP_dimer"/>
    <property type="match status" value="1"/>
</dbReference>
<comment type="similarity">
    <text evidence="3">Belongs to the transpeptidase family.</text>
</comment>
<dbReference type="SUPFAM" id="SSF56519">
    <property type="entry name" value="Penicillin binding protein dimerisation domain"/>
    <property type="match status" value="1"/>
</dbReference>
<dbReference type="Gene3D" id="3.40.710.10">
    <property type="entry name" value="DD-peptidase/beta-lactamase superfamily"/>
    <property type="match status" value="1"/>
</dbReference>
<keyword evidence="10" id="KW-1185">Reference proteome</keyword>
<dbReference type="InterPro" id="IPR005311">
    <property type="entry name" value="PBP_dimer"/>
</dbReference>
<dbReference type="InterPro" id="IPR050515">
    <property type="entry name" value="Beta-lactam/transpept"/>
</dbReference>
<dbReference type="Gene3D" id="3.30.1390.30">
    <property type="entry name" value="Penicillin-binding protein 2a, domain 3"/>
    <property type="match status" value="1"/>
</dbReference>
<reference evidence="9 10" key="1">
    <citation type="submission" date="2023-10" db="EMBL/GenBank/DDBJ databases">
        <title>Virgibacillus halophilus 5B73C genome.</title>
        <authorList>
            <person name="Miliotis G."/>
            <person name="Sengupta P."/>
            <person name="Hameed A."/>
            <person name="Chuvochina M."/>
            <person name="Mcdonagh F."/>
            <person name="Simpson A.C."/>
            <person name="Singh N.K."/>
            <person name="Rekha P.D."/>
            <person name="Raman K."/>
            <person name="Hugenholtz P."/>
            <person name="Venkateswaran K."/>
        </authorList>
    </citation>
    <scope>NUCLEOTIDE SEQUENCE [LARGE SCALE GENOMIC DNA]</scope>
    <source>
        <strain evidence="9 10">5B73C</strain>
    </source>
</reference>
<name>A0ABU5C5H3_9BACI</name>
<dbReference type="InterPro" id="IPR012338">
    <property type="entry name" value="Beta-lactam/transpept-like"/>
</dbReference>
<dbReference type="InterPro" id="IPR001460">
    <property type="entry name" value="PCN-bd_Tpept"/>
</dbReference>
<evidence type="ECO:0000256" key="2">
    <source>
        <dbReference type="ARBA" id="ARBA00004752"/>
    </source>
</evidence>
<feature type="domain" description="Penicillin-binding protein transpeptidase" evidence="7">
    <location>
        <begin position="156"/>
        <end position="305"/>
    </location>
</feature>
<sequence length="362" mass="40533">MLRNISKHLHLSLKELDKKLQQNWVKDDLFVPLKIISSDHADVVPGISYQDTTIRYYPLKEAAANLIGYTGKVTKEDIQKHPYLDEGDTIGKTGLERTLDNTLRGINGGEIVIIDDTGEEKATIQKVDKTDGKDVQLTIDAHIQKDAYKSLNGEAGSTVIMHPKKGALYALASSPAYDPNKMVQGISQAEYDKYAKNERQPFIARFAVRYAPGSTFKAITASIGLDAGVTRPDKHRTIHGLSWQKDGSWGGYSVTRVSDVTDVDMRQALVYSDNIYFAQEALEMGEPTFRKGLQPFIFGEDLNLPIAMKPAQISNKKEIRLRYPVGRYRIWPGPIIAVSYSSSNNVFRFSKWWKTCLSASAR</sequence>
<evidence type="ECO:0000256" key="3">
    <source>
        <dbReference type="ARBA" id="ARBA00007171"/>
    </source>
</evidence>
<evidence type="ECO:0000313" key="10">
    <source>
        <dbReference type="Proteomes" id="UP001281447"/>
    </source>
</evidence>
<proteinExistence type="inferred from homology"/>
<accession>A0ABU5C5H3</accession>
<dbReference type="EC" id="3.4.16.4" evidence="4"/>